<dbReference type="AlphaFoldDB" id="A0AAE1HF96"/>
<evidence type="ECO:0000259" key="5">
    <source>
        <dbReference type="Pfam" id="PF21789"/>
    </source>
</evidence>
<gene>
    <name evidence="6" type="ORF">KUF71_009474</name>
</gene>
<dbReference type="EMBL" id="JAHWGI010000990">
    <property type="protein sequence ID" value="KAK3920187.1"/>
    <property type="molecule type" value="Genomic_DNA"/>
</dbReference>
<dbReference type="PANTHER" id="PTHR47577">
    <property type="entry name" value="THAP DOMAIN-CONTAINING PROTEIN 6"/>
    <property type="match status" value="1"/>
</dbReference>
<evidence type="ECO:0000313" key="7">
    <source>
        <dbReference type="Proteomes" id="UP001219518"/>
    </source>
</evidence>
<dbReference type="InterPro" id="IPR048367">
    <property type="entry name" value="TNP-like_RNaseH_C"/>
</dbReference>
<feature type="coiled-coil region" evidence="1">
    <location>
        <begin position="284"/>
        <end position="350"/>
    </location>
</feature>
<dbReference type="Proteomes" id="UP001219518">
    <property type="component" value="Unassembled WGS sequence"/>
</dbReference>
<name>A0AAE1HF96_9NEOP</name>
<proteinExistence type="predicted"/>
<feature type="domain" description="Transposable element P transposase-like RNase H" evidence="3">
    <location>
        <begin position="430"/>
        <end position="503"/>
    </location>
</feature>
<keyword evidence="1" id="KW-0175">Coiled coil</keyword>
<evidence type="ECO:0000256" key="1">
    <source>
        <dbReference type="SAM" id="Coils"/>
    </source>
</evidence>
<reference evidence="6" key="2">
    <citation type="journal article" date="2023" name="BMC Genomics">
        <title>Pest status, molecular evolution, and epigenetic factors derived from the genome assembly of Frankliniella fusca, a thysanopteran phytovirus vector.</title>
        <authorList>
            <person name="Catto M.A."/>
            <person name="Labadie P.E."/>
            <person name="Jacobson A.L."/>
            <person name="Kennedy G.G."/>
            <person name="Srinivasan R."/>
            <person name="Hunt B.G."/>
        </authorList>
    </citation>
    <scope>NUCLEOTIDE SEQUENCE</scope>
    <source>
        <strain evidence="6">PL_HMW_Pooled</strain>
    </source>
</reference>
<comment type="caution">
    <text evidence="6">The sequence shown here is derived from an EMBL/GenBank/DDBJ whole genome shotgun (WGS) entry which is preliminary data.</text>
</comment>
<feature type="compositionally biased region" description="Basic residues" evidence="2">
    <location>
        <begin position="78"/>
        <end position="90"/>
    </location>
</feature>
<sequence length="1123" mass="129321">MGIDDISRSEWEVLIRRDGKPFTRSERVCSIHFNESNIIKFDEFVINGEVKRLPREHFKLKPGAKPEIFPDYPPYYKPKPKKRKSPKKRNSSTTPAIQVRAEGNDREEAILEREIENPLENVLVLVDEETGIQPVNIPPIVAGEIEIKPNIPAIPPAPEATWFDEIDTLILPNGNWTKCDVIRKEKKKVFVHISEENGIQIDKTVVFPALMNQNCEPKIVLRGTCCYEGDLVKKTVYNLKEAQDLLEAVHKIKLCGGTGILENPYSKNCDGAAKSLKMIRCDPCHKERKKLRRMEKKEEMIKEKLEQKRKQKNNSIRNLKTSQYKLQEKIKRYRKKIADAMEACRKTKKEVLDKAIKSLPEAQQEAVRSIFDASHRKGPRGRRYTIEWVYECMLMRIKSPVLYAHIRKHKILVIPSETTIKRYLKNYTGTYGFQASLFEMLCQKGKEMSPQKKRGVILIDEMKLTAGTYFDLEALKVGGFVDFGAGDLSAFGDEKVEAYEAAVGQLPGGDPQETAERRQQRNSMKKGTRGEHLGDHALVVMFQPFQGAWVQNLACFLTKGAASEDELTKIVLEAIILLENSGFLVDGVVTDGATWNRSMWTRFGVSESNPSSVHPCDSNPDRRLFFFSDYPHLLKCMRNCLASKKIIHTQEGDVKLDHWDAVVEADELRLYGNREAPRLTKEHIHPDAWSKMRCNLAWQFWSTSTAAAMECYRYQMEDGTGTSKLADSEASSKLCRLVDRLSDCMNSRTPVAALRPNSEMIKTIDEFLNWMKETQDYLTNKMHEAKLKAEKARVAFLAKRNKRFRCAQSNILKERDWVFSESTDVGLKVTLENTKSLLQYLCSDKPNLGYKYLMTSRLNQDALERFFGLMRQSCGGNTHPEARMFVQLFRLLSVYSLVKPLKGSNITGGDMLKTLMSLDDLRNMTNNERKKEFDKRLDEIIDGGDHYEPGHIEDVVARLEDHDYFKESIDEFALVYVSGFAARRSARFTEGCSDCEEALTLKEKDSATDEHLLIKLKTRGYLLFPSNELVNTLRYIEHQILKACYENDLEENFLFLVLDNLEKSSAKVAMPLVGCPLHREQLTKYIMKFYLVLRMHFACRRWNERTKELKKKQRRHRKEAHLT</sequence>
<dbReference type="Pfam" id="PF21789">
    <property type="entry name" value="TNP-like_RNaseH_C"/>
    <property type="match status" value="1"/>
</dbReference>
<keyword evidence="7" id="KW-1185">Reference proteome</keyword>
<organism evidence="6 7">
    <name type="scientific">Frankliniella fusca</name>
    <dbReference type="NCBI Taxonomy" id="407009"/>
    <lineage>
        <taxon>Eukaryota</taxon>
        <taxon>Metazoa</taxon>
        <taxon>Ecdysozoa</taxon>
        <taxon>Arthropoda</taxon>
        <taxon>Hexapoda</taxon>
        <taxon>Insecta</taxon>
        <taxon>Pterygota</taxon>
        <taxon>Neoptera</taxon>
        <taxon>Paraneoptera</taxon>
        <taxon>Thysanoptera</taxon>
        <taxon>Terebrantia</taxon>
        <taxon>Thripoidea</taxon>
        <taxon>Thripidae</taxon>
        <taxon>Frankliniella</taxon>
    </lineage>
</organism>
<feature type="region of interest" description="Disordered" evidence="2">
    <location>
        <begin position="505"/>
        <end position="529"/>
    </location>
</feature>
<feature type="domain" description="Transposable element P transposase-like RNase H C-terminal" evidence="5">
    <location>
        <begin position="857"/>
        <end position="889"/>
    </location>
</feature>
<dbReference type="Pfam" id="PF21787">
    <property type="entry name" value="TNP-like_RNaseH_N"/>
    <property type="match status" value="2"/>
</dbReference>
<evidence type="ECO:0000313" key="6">
    <source>
        <dbReference type="EMBL" id="KAK3920187.1"/>
    </source>
</evidence>
<dbReference type="InterPro" id="IPR048366">
    <property type="entry name" value="TNP-like_GBD"/>
</dbReference>
<dbReference type="InterPro" id="IPR048365">
    <property type="entry name" value="TNP-like_RNaseH_N"/>
</dbReference>
<evidence type="ECO:0000259" key="4">
    <source>
        <dbReference type="Pfam" id="PF21788"/>
    </source>
</evidence>
<feature type="region of interest" description="Disordered" evidence="2">
    <location>
        <begin position="71"/>
        <end position="102"/>
    </location>
</feature>
<dbReference type="Pfam" id="PF21788">
    <property type="entry name" value="TNP-like_GBD"/>
    <property type="match status" value="1"/>
</dbReference>
<reference evidence="6" key="1">
    <citation type="submission" date="2021-07" db="EMBL/GenBank/DDBJ databases">
        <authorList>
            <person name="Catto M.A."/>
            <person name="Jacobson A."/>
            <person name="Kennedy G."/>
            <person name="Labadie P."/>
            <person name="Hunt B.G."/>
            <person name="Srinivasan R."/>
        </authorList>
    </citation>
    <scope>NUCLEOTIDE SEQUENCE</scope>
    <source>
        <strain evidence="6">PL_HMW_Pooled</strain>
        <tissue evidence="6">Head</tissue>
    </source>
</reference>
<feature type="domain" description="Transposable element P transposase-like GTP-binding insertion" evidence="4">
    <location>
        <begin position="632"/>
        <end position="752"/>
    </location>
</feature>
<evidence type="ECO:0000259" key="3">
    <source>
        <dbReference type="Pfam" id="PF21787"/>
    </source>
</evidence>
<accession>A0AAE1HF96</accession>
<evidence type="ECO:0000256" key="2">
    <source>
        <dbReference type="SAM" id="MobiDB-lite"/>
    </source>
</evidence>
<protein>
    <submittedName>
        <fullName evidence="6">Transposable element P transposase</fullName>
    </submittedName>
</protein>
<feature type="domain" description="Transposable element P transposase-like RNase H" evidence="3">
    <location>
        <begin position="531"/>
        <end position="604"/>
    </location>
</feature>
<dbReference type="PANTHER" id="PTHR47577:SF2">
    <property type="entry name" value="THAP DOMAIN CONTAINING 9"/>
    <property type="match status" value="1"/>
</dbReference>